<protein>
    <submittedName>
        <fullName evidence="1">Uncharacterized protein</fullName>
    </submittedName>
</protein>
<dbReference type="EMBL" id="PNXT01000001">
    <property type="protein sequence ID" value="PTX87530.1"/>
    <property type="molecule type" value="Genomic_DNA"/>
</dbReference>
<accession>A0A855VQ85</accession>
<dbReference type="AlphaFoldDB" id="A0A855VQ85"/>
<name>A0A855VQ85_9ENTR</name>
<proteinExistence type="predicted"/>
<reference evidence="1 2" key="1">
    <citation type="submission" date="2018-01" db="EMBL/GenBank/DDBJ databases">
        <title>Geographic spread and resistance mechanisms of dominant carbapenem-resistant Enterobacter cloacae complex clones ST171 and ST78.</title>
        <authorList>
            <person name="Gomez-Simmonds A."/>
            <person name="Annavajhala M.K."/>
            <person name="Wang Z."/>
            <person name="Macesic N."/>
            <person name="Hu Y."/>
            <person name="Giddins M.J."/>
            <person name="O'Malley A."/>
            <person name="Toussaint N.C."/>
            <person name="Whittier S."/>
            <person name="Torres V.J."/>
            <person name="Uhlemann A.-C."/>
        </authorList>
    </citation>
    <scope>NUCLEOTIDE SEQUENCE [LARGE SCALE GENOMIC DNA]</scope>
    <source>
        <strain evidence="1 2">78</strain>
    </source>
</reference>
<comment type="caution">
    <text evidence="1">The sequence shown here is derived from an EMBL/GenBank/DDBJ whole genome shotgun (WGS) entry which is preliminary data.</text>
</comment>
<evidence type="ECO:0000313" key="2">
    <source>
        <dbReference type="Proteomes" id="UP000244004"/>
    </source>
</evidence>
<organism evidence="1 2">
    <name type="scientific">Enterobacter hormaechei</name>
    <dbReference type="NCBI Taxonomy" id="158836"/>
    <lineage>
        <taxon>Bacteria</taxon>
        <taxon>Pseudomonadati</taxon>
        <taxon>Pseudomonadota</taxon>
        <taxon>Gammaproteobacteria</taxon>
        <taxon>Enterobacterales</taxon>
        <taxon>Enterobacteriaceae</taxon>
        <taxon>Enterobacter</taxon>
        <taxon>Enterobacter cloacae complex</taxon>
    </lineage>
</organism>
<evidence type="ECO:0000313" key="1">
    <source>
        <dbReference type="EMBL" id="PTX87530.1"/>
    </source>
</evidence>
<sequence>MLLYPFHMPDQGMEFARQMKNFLSLNDIVIACNSLWQYLKKPFKNRLCVTGVVFAAKLR</sequence>
<gene>
    <name evidence="1" type="ORF">C1O12_03625</name>
</gene>
<dbReference type="Proteomes" id="UP000244004">
    <property type="component" value="Unassembled WGS sequence"/>
</dbReference>